<evidence type="ECO:0000256" key="4">
    <source>
        <dbReference type="ARBA" id="ARBA00022801"/>
    </source>
</evidence>
<evidence type="ECO:0000256" key="6">
    <source>
        <dbReference type="ARBA" id="ARBA00023014"/>
    </source>
</evidence>
<dbReference type="PANTHER" id="PTHR33693:SF3">
    <property type="entry name" value="TYPE-5 URACIL-DNA GLYCOSYLASE"/>
    <property type="match status" value="1"/>
</dbReference>
<keyword evidence="6" id="KW-0411">Iron-sulfur</keyword>
<evidence type="ECO:0000313" key="12">
    <source>
        <dbReference type="Proteomes" id="UP001524569"/>
    </source>
</evidence>
<dbReference type="EMBL" id="JANIBM010000010">
    <property type="protein sequence ID" value="MCQ8181636.1"/>
    <property type="molecule type" value="Genomic_DNA"/>
</dbReference>
<dbReference type="PANTHER" id="PTHR33693">
    <property type="entry name" value="TYPE-5 URACIL-DNA GLYCOSYLASE"/>
    <property type="match status" value="1"/>
</dbReference>
<reference evidence="11 12" key="1">
    <citation type="submission" date="2022-07" db="EMBL/GenBank/DDBJ databases">
        <title>Methylomonas rivi sp. nov., Methylomonas rosea sp. nov., Methylomonas aureus sp. nov. and Methylomonas subterranea sp. nov., four novel methanotrophs isolated from a freshwater creek and the deep terrestrial subsurface.</title>
        <authorList>
            <person name="Abin C."/>
            <person name="Sankaranarayanan K."/>
            <person name="Garner C."/>
            <person name="Sindelar R."/>
            <person name="Kotary K."/>
            <person name="Garner R."/>
            <person name="Barclay S."/>
            <person name="Lawson P."/>
            <person name="Krumholz L."/>
        </authorList>
    </citation>
    <scope>NUCLEOTIDE SEQUENCE [LARGE SCALE GENOMIC DNA]</scope>
    <source>
        <strain evidence="11 12">SURF-1</strain>
    </source>
</reference>
<comment type="similarity">
    <text evidence="8">Belongs to the uracil-DNA glycosylase (UDG) superfamily. Type 5 (UDGb) family.</text>
</comment>
<dbReference type="Proteomes" id="UP001524569">
    <property type="component" value="Unassembled WGS sequence"/>
</dbReference>
<dbReference type="Gene3D" id="3.40.470.10">
    <property type="entry name" value="Uracil-DNA glycosylase-like domain"/>
    <property type="match status" value="1"/>
</dbReference>
<keyword evidence="4" id="KW-0378">Hydrolase</keyword>
<keyword evidence="7" id="KW-0234">DNA repair</keyword>
<evidence type="ECO:0000256" key="3">
    <source>
        <dbReference type="ARBA" id="ARBA00022763"/>
    </source>
</evidence>
<evidence type="ECO:0000256" key="5">
    <source>
        <dbReference type="ARBA" id="ARBA00023004"/>
    </source>
</evidence>
<accession>A0ABT1UHD4</accession>
<keyword evidence="3" id="KW-0227">DNA damage</keyword>
<gene>
    <name evidence="11" type="ORF">NP603_10995</name>
</gene>
<proteinExistence type="inferred from homology"/>
<keyword evidence="2" id="KW-0479">Metal-binding</keyword>
<protein>
    <recommendedName>
        <fullName evidence="9">Type-5 uracil-DNA glycosylase</fullName>
    </recommendedName>
</protein>
<feature type="domain" description="Uracil-DNA glycosylase-like" evidence="10">
    <location>
        <begin position="37"/>
        <end position="204"/>
    </location>
</feature>
<dbReference type="CDD" id="cd10031">
    <property type="entry name" value="UDG-F5_TTUDGB_like"/>
    <property type="match status" value="1"/>
</dbReference>
<dbReference type="InterPro" id="IPR051536">
    <property type="entry name" value="UDG_Type-4/5"/>
</dbReference>
<dbReference type="SMART" id="SM00987">
    <property type="entry name" value="UreE_C"/>
    <property type="match status" value="1"/>
</dbReference>
<dbReference type="Pfam" id="PF03167">
    <property type="entry name" value="UDG"/>
    <property type="match status" value="1"/>
</dbReference>
<dbReference type="SMART" id="SM00986">
    <property type="entry name" value="UDG"/>
    <property type="match status" value="1"/>
</dbReference>
<dbReference type="RefSeq" id="WP_256610926.1">
    <property type="nucleotide sequence ID" value="NZ_JANIBM010000010.1"/>
</dbReference>
<evidence type="ECO:0000256" key="9">
    <source>
        <dbReference type="ARBA" id="ARBA00023887"/>
    </source>
</evidence>
<dbReference type="SUPFAM" id="SSF52141">
    <property type="entry name" value="Uracil-DNA glycosylase-like"/>
    <property type="match status" value="1"/>
</dbReference>
<dbReference type="InterPro" id="IPR044147">
    <property type="entry name" value="UdgB-like"/>
</dbReference>
<keyword evidence="5" id="KW-0408">Iron</keyword>
<evidence type="ECO:0000256" key="2">
    <source>
        <dbReference type="ARBA" id="ARBA00022723"/>
    </source>
</evidence>
<comment type="caution">
    <text evidence="11">The sequence shown here is derived from an EMBL/GenBank/DDBJ whole genome shotgun (WGS) entry which is preliminary data.</text>
</comment>
<keyword evidence="12" id="KW-1185">Reference proteome</keyword>
<evidence type="ECO:0000256" key="7">
    <source>
        <dbReference type="ARBA" id="ARBA00023204"/>
    </source>
</evidence>
<evidence type="ECO:0000313" key="11">
    <source>
        <dbReference type="EMBL" id="MCQ8181636.1"/>
    </source>
</evidence>
<evidence type="ECO:0000256" key="8">
    <source>
        <dbReference type="ARBA" id="ARBA00023779"/>
    </source>
</evidence>
<organism evidence="11 12">
    <name type="scientific">Methylomonas aurea</name>
    <dbReference type="NCBI Taxonomy" id="2952224"/>
    <lineage>
        <taxon>Bacteria</taxon>
        <taxon>Pseudomonadati</taxon>
        <taxon>Pseudomonadota</taxon>
        <taxon>Gammaproteobacteria</taxon>
        <taxon>Methylococcales</taxon>
        <taxon>Methylococcaceae</taxon>
        <taxon>Methylomonas</taxon>
    </lineage>
</organism>
<evidence type="ECO:0000256" key="1">
    <source>
        <dbReference type="ARBA" id="ARBA00022485"/>
    </source>
</evidence>
<sequence>MLHSNYFNQDCRDCPRLAGFLDNVKLKYPDYHALPVAPFGDPGARLLVVGLAPGMHGANASGRPFTGDYAGLLLYQALYDFGFSNQADSIALDDGLILSNCRITNAVKCLPPQNKPSGDEIKRCNRYLAAEIATLTEHSVILALGNIAHQAVLRAYGLKSTVAKFGHHRTFALPDGNTLVSSYHCSRYNVQTKRLNMAMLAEVFFTIRSLLDSRGE</sequence>
<dbReference type="InterPro" id="IPR005122">
    <property type="entry name" value="Uracil-DNA_glycosylase-like"/>
</dbReference>
<evidence type="ECO:0000259" key="10">
    <source>
        <dbReference type="SMART" id="SM00986"/>
    </source>
</evidence>
<keyword evidence="1" id="KW-0004">4Fe-4S</keyword>
<name>A0ABT1UHD4_9GAMM</name>
<dbReference type="InterPro" id="IPR036895">
    <property type="entry name" value="Uracil-DNA_glycosylase-like_sf"/>
</dbReference>